<dbReference type="InterPro" id="IPR050855">
    <property type="entry name" value="NDM-1-like"/>
</dbReference>
<protein>
    <submittedName>
        <fullName evidence="3">Glyoxylase-like metal-dependent hydrolase (Beta-lactamase superfamily II)</fullName>
    </submittedName>
</protein>
<name>A0A4R2ISJ6_9ACTN</name>
<reference evidence="3 4" key="1">
    <citation type="journal article" date="2015" name="Stand. Genomic Sci.">
        <title>Genomic Encyclopedia of Bacterial and Archaeal Type Strains, Phase III: the genomes of soil and plant-associated and newly described type strains.</title>
        <authorList>
            <person name="Whitman W.B."/>
            <person name="Woyke T."/>
            <person name="Klenk H.P."/>
            <person name="Zhou Y."/>
            <person name="Lilburn T.G."/>
            <person name="Beck B.J."/>
            <person name="De Vos P."/>
            <person name="Vandamme P."/>
            <person name="Eisen J.A."/>
            <person name="Garrity G."/>
            <person name="Hugenholtz P."/>
            <person name="Kyrpides N.C."/>
        </authorList>
    </citation>
    <scope>NUCLEOTIDE SEQUENCE [LARGE SCALE GENOMIC DNA]</scope>
    <source>
        <strain evidence="3 4">VKM Ac-2541</strain>
    </source>
</reference>
<keyword evidence="3" id="KW-0378">Hydrolase</keyword>
<dbReference type="PANTHER" id="PTHR42951:SF4">
    <property type="entry name" value="ACYL-COENZYME A THIOESTERASE MBLAC2"/>
    <property type="match status" value="1"/>
</dbReference>
<evidence type="ECO:0000256" key="1">
    <source>
        <dbReference type="SAM" id="MobiDB-lite"/>
    </source>
</evidence>
<feature type="region of interest" description="Disordered" evidence="1">
    <location>
        <begin position="216"/>
        <end position="235"/>
    </location>
</feature>
<dbReference type="InterPro" id="IPR001279">
    <property type="entry name" value="Metallo-B-lactamas"/>
</dbReference>
<dbReference type="AlphaFoldDB" id="A0A4R2ISJ6"/>
<accession>A0A4R2ISJ6</accession>
<dbReference type="EMBL" id="SLWR01000008">
    <property type="protein sequence ID" value="TCO45765.1"/>
    <property type="molecule type" value="Genomic_DNA"/>
</dbReference>
<evidence type="ECO:0000313" key="4">
    <source>
        <dbReference type="Proteomes" id="UP000295573"/>
    </source>
</evidence>
<comment type="caution">
    <text evidence="3">The sequence shown here is derived from an EMBL/GenBank/DDBJ whole genome shotgun (WGS) entry which is preliminary data.</text>
</comment>
<feature type="compositionally biased region" description="Gly residues" evidence="1">
    <location>
        <begin position="224"/>
        <end position="235"/>
    </location>
</feature>
<dbReference type="Gene3D" id="3.60.15.10">
    <property type="entry name" value="Ribonuclease Z/Hydroxyacylglutathione hydrolase-like"/>
    <property type="match status" value="1"/>
</dbReference>
<dbReference type="Pfam" id="PF00753">
    <property type="entry name" value="Lactamase_B"/>
    <property type="match status" value="1"/>
</dbReference>
<feature type="domain" description="Metallo-beta-lactamase" evidence="2">
    <location>
        <begin position="22"/>
        <end position="216"/>
    </location>
</feature>
<dbReference type="SMART" id="SM00849">
    <property type="entry name" value="Lactamase_B"/>
    <property type="match status" value="1"/>
</dbReference>
<proteinExistence type="predicted"/>
<dbReference type="RefSeq" id="WP_241996289.1">
    <property type="nucleotide sequence ID" value="NZ_SLWR01000008.1"/>
</dbReference>
<dbReference type="PANTHER" id="PTHR42951">
    <property type="entry name" value="METALLO-BETA-LACTAMASE DOMAIN-CONTAINING"/>
    <property type="match status" value="1"/>
</dbReference>
<organism evidence="3 4">
    <name type="scientific">Kribbella antiqua</name>
    <dbReference type="NCBI Taxonomy" id="2512217"/>
    <lineage>
        <taxon>Bacteria</taxon>
        <taxon>Bacillati</taxon>
        <taxon>Actinomycetota</taxon>
        <taxon>Actinomycetes</taxon>
        <taxon>Propionibacteriales</taxon>
        <taxon>Kribbellaceae</taxon>
        <taxon>Kribbella</taxon>
    </lineage>
</organism>
<evidence type="ECO:0000313" key="3">
    <source>
        <dbReference type="EMBL" id="TCO45765.1"/>
    </source>
</evidence>
<sequence length="235" mass="25663">MLQQVSGRVWIYPHDPDPDAIRPSVAVIADERGSVLIDAGNSPEHAGAIQAAIAEAGLPAPKWLVYTHHHWDHIWGACAWPDVTVVAHEAAVDILAKEAERPWSHRYLRDQVEENPKLGPSFRARALAVPDWTDFRIVLPDQTFDDTLTLPTGVVLRHVGGKHAPDSLVAIDSGVILLGDCFYPPPFHLRGPDDTVDHGLIKRLFGERHTWYVDAHSAPRRPGTGPGGGEAGVAI</sequence>
<evidence type="ECO:0000259" key="2">
    <source>
        <dbReference type="SMART" id="SM00849"/>
    </source>
</evidence>
<dbReference type="InterPro" id="IPR036866">
    <property type="entry name" value="RibonucZ/Hydroxyglut_hydro"/>
</dbReference>
<keyword evidence="4" id="KW-1185">Reference proteome</keyword>
<dbReference type="GO" id="GO:0016787">
    <property type="term" value="F:hydrolase activity"/>
    <property type="evidence" value="ECO:0007669"/>
    <property type="project" value="UniProtKB-KW"/>
</dbReference>
<dbReference type="SUPFAM" id="SSF56281">
    <property type="entry name" value="Metallo-hydrolase/oxidoreductase"/>
    <property type="match status" value="1"/>
</dbReference>
<dbReference type="Proteomes" id="UP000295573">
    <property type="component" value="Unassembled WGS sequence"/>
</dbReference>
<gene>
    <name evidence="3" type="ORF">EV646_108389</name>
</gene>